<dbReference type="KEGG" id="fcy:FRACYDRAFT_187816"/>
<sequence>MSLPSLPQCNSSCLSNFGKDGEWIQDWNFAAEYGQYEEPLVSPAGPLNQRQDMRFRPQEDAPFRWPTSWKWVDKDPACPVDPMTQSTMCNILVQLNISRIAFYWDSLTQQQYTSFLNLMGHRHIMVSSQTRYTKVLLCNITEDSNHYITLFHKRDEGGQAFPKNERTEYNLHEDIELSAFIDESPQRFLGVFNLGAHYHNLSWYKKDMVKRVKSLESFNRSQDLYFIRTTAPGHKNFFLKNRRSFNWTQGTRDVPLYSYTEFRNKSWSTNYDWNMYEHYNEFTKKTIHELGTQTQKIHVIDVYNMTALRSDGHVDGLHYMLPGPVDWWNHLFFTYLKELRKVLVNLNAMNCVP</sequence>
<dbReference type="OrthoDB" id="44734at2759"/>
<dbReference type="AlphaFoldDB" id="A0A1E7F830"/>
<dbReference type="Proteomes" id="UP000095751">
    <property type="component" value="Unassembled WGS sequence"/>
</dbReference>
<gene>
    <name evidence="1" type="ORF">FRACYDRAFT_187816</name>
</gene>
<evidence type="ECO:0000313" key="2">
    <source>
        <dbReference type="Proteomes" id="UP000095751"/>
    </source>
</evidence>
<evidence type="ECO:0000313" key="1">
    <source>
        <dbReference type="EMBL" id="OEU14352.1"/>
    </source>
</evidence>
<dbReference type="InParanoid" id="A0A1E7F830"/>
<proteinExistence type="predicted"/>
<name>A0A1E7F830_9STRA</name>
<protein>
    <submittedName>
        <fullName evidence="1">Uncharacterized protein</fullName>
    </submittedName>
</protein>
<dbReference type="EMBL" id="KV784360">
    <property type="protein sequence ID" value="OEU14352.1"/>
    <property type="molecule type" value="Genomic_DNA"/>
</dbReference>
<reference evidence="1 2" key="1">
    <citation type="submission" date="2016-09" db="EMBL/GenBank/DDBJ databases">
        <title>Extensive genetic diversity and differential bi-allelic expression allows diatom success in the polar Southern Ocean.</title>
        <authorList>
            <consortium name="DOE Joint Genome Institute"/>
            <person name="Mock T."/>
            <person name="Otillar R.P."/>
            <person name="Strauss J."/>
            <person name="Dupont C."/>
            <person name="Frickenhaus S."/>
            <person name="Maumus F."/>
            <person name="Mcmullan M."/>
            <person name="Sanges R."/>
            <person name="Schmutz J."/>
            <person name="Toseland A."/>
            <person name="Valas R."/>
            <person name="Veluchamy A."/>
            <person name="Ward B.J."/>
            <person name="Allen A."/>
            <person name="Barry K."/>
            <person name="Falciatore A."/>
            <person name="Ferrante M."/>
            <person name="Fortunato A.E."/>
            <person name="Gloeckner G."/>
            <person name="Gruber A."/>
            <person name="Hipkin R."/>
            <person name="Janech M."/>
            <person name="Kroth P."/>
            <person name="Leese F."/>
            <person name="Lindquist E."/>
            <person name="Lyon B.R."/>
            <person name="Martin J."/>
            <person name="Mayer C."/>
            <person name="Parker M."/>
            <person name="Quesneville H."/>
            <person name="Raymond J."/>
            <person name="Uhlig C."/>
            <person name="Valentin K.U."/>
            <person name="Worden A.Z."/>
            <person name="Armbrust E.V."/>
            <person name="Bowler C."/>
            <person name="Green B."/>
            <person name="Moulton V."/>
            <person name="Van Oosterhout C."/>
            <person name="Grigoriev I."/>
        </authorList>
    </citation>
    <scope>NUCLEOTIDE SEQUENCE [LARGE SCALE GENOMIC DNA]</scope>
    <source>
        <strain evidence="1 2">CCMP1102</strain>
    </source>
</reference>
<accession>A0A1E7F830</accession>
<keyword evidence="2" id="KW-1185">Reference proteome</keyword>
<organism evidence="1 2">
    <name type="scientific">Fragilariopsis cylindrus CCMP1102</name>
    <dbReference type="NCBI Taxonomy" id="635003"/>
    <lineage>
        <taxon>Eukaryota</taxon>
        <taxon>Sar</taxon>
        <taxon>Stramenopiles</taxon>
        <taxon>Ochrophyta</taxon>
        <taxon>Bacillariophyta</taxon>
        <taxon>Bacillariophyceae</taxon>
        <taxon>Bacillariophycidae</taxon>
        <taxon>Bacillariales</taxon>
        <taxon>Bacillariaceae</taxon>
        <taxon>Fragilariopsis</taxon>
    </lineage>
</organism>